<evidence type="ECO:0000259" key="1">
    <source>
        <dbReference type="Pfam" id="PF04296"/>
    </source>
</evidence>
<evidence type="ECO:0000313" key="3">
    <source>
        <dbReference type="Proteomes" id="UP000319897"/>
    </source>
</evidence>
<dbReference type="PANTHER" id="PTHR34215:SF1">
    <property type="entry name" value="YLXR DOMAIN-CONTAINING PROTEIN"/>
    <property type="match status" value="1"/>
</dbReference>
<dbReference type="Pfam" id="PF04296">
    <property type="entry name" value="YlxR"/>
    <property type="match status" value="1"/>
</dbReference>
<feature type="domain" description="YlxR" evidence="1">
    <location>
        <begin position="23"/>
        <end position="100"/>
    </location>
</feature>
<dbReference type="InterPro" id="IPR035931">
    <property type="entry name" value="YlxR-like_sf"/>
</dbReference>
<dbReference type="PANTHER" id="PTHR34215">
    <property type="entry name" value="BLL0784 PROTEIN"/>
    <property type="match status" value="1"/>
</dbReference>
<dbReference type="Proteomes" id="UP000319897">
    <property type="component" value="Unassembled WGS sequence"/>
</dbReference>
<dbReference type="InterPro" id="IPR029064">
    <property type="entry name" value="Ribosomal_eL30-like_sf"/>
</dbReference>
<gene>
    <name evidence="2" type="ORF">FJQ54_16745</name>
</gene>
<dbReference type="InterPro" id="IPR037465">
    <property type="entry name" value="YlxR"/>
</dbReference>
<organism evidence="2 3">
    <name type="scientific">Sandaracinobacter neustonicus</name>
    <dbReference type="NCBI Taxonomy" id="1715348"/>
    <lineage>
        <taxon>Bacteria</taxon>
        <taxon>Pseudomonadati</taxon>
        <taxon>Pseudomonadota</taxon>
        <taxon>Alphaproteobacteria</taxon>
        <taxon>Sphingomonadales</taxon>
        <taxon>Sphingosinicellaceae</taxon>
        <taxon>Sandaracinobacter</taxon>
    </lineage>
</organism>
<dbReference type="Gene3D" id="3.30.1330.30">
    <property type="match status" value="1"/>
</dbReference>
<dbReference type="SUPFAM" id="SSF55315">
    <property type="entry name" value="L30e-like"/>
    <property type="match status" value="1"/>
</dbReference>
<comment type="caution">
    <text evidence="2">The sequence shown here is derived from an EMBL/GenBank/DDBJ whole genome shotgun (WGS) entry which is preliminary data.</text>
</comment>
<proteinExistence type="predicted"/>
<evidence type="ECO:0000313" key="2">
    <source>
        <dbReference type="EMBL" id="TPE58695.1"/>
    </source>
</evidence>
<dbReference type="OrthoDB" id="9799836at2"/>
<accession>A0A501XDM2</accession>
<sequence length="240" mass="25644">MSSNDTPDATVEVDLPLGHTPERKCILTGVHGERASLIRLALGPDGAAWPDLAAKLPGRGAWIGVDKPALESALAKGKLKGALARAFRQPVEVPADLPQRIADGLERRALDRLGLEHRAGHLIFGSDKIAEWARAGRVYLLMHAADAADDGTSKLNQAFRVGSYDRNEGDMAEVLTLPAGRDALSRSLGRENIVHSGVTNGKAAARIATEVARWAAFLGNSNISNDGRGLPERRNDEGRE</sequence>
<keyword evidence="3" id="KW-1185">Reference proteome</keyword>
<protein>
    <submittedName>
        <fullName evidence="2">DUF448 domain-containing protein</fullName>
    </submittedName>
</protein>
<name>A0A501XDM2_9SPHN</name>
<dbReference type="RefSeq" id="WP_140929547.1">
    <property type="nucleotide sequence ID" value="NZ_VFSU01000034.1"/>
</dbReference>
<reference evidence="2 3" key="1">
    <citation type="submission" date="2019-06" db="EMBL/GenBank/DDBJ databases">
        <authorList>
            <person name="Lee I."/>
            <person name="Jang G.I."/>
            <person name="Hwang C.Y."/>
        </authorList>
    </citation>
    <scope>NUCLEOTIDE SEQUENCE [LARGE SCALE GENOMIC DNA]</scope>
    <source>
        <strain evidence="2 3">PAMC 28131</strain>
    </source>
</reference>
<dbReference type="EMBL" id="VFSU01000034">
    <property type="protein sequence ID" value="TPE58695.1"/>
    <property type="molecule type" value="Genomic_DNA"/>
</dbReference>
<dbReference type="AlphaFoldDB" id="A0A501XDM2"/>
<dbReference type="InterPro" id="IPR007393">
    <property type="entry name" value="YlxR_dom"/>
</dbReference>
<dbReference type="SUPFAM" id="SSF64376">
    <property type="entry name" value="YlxR-like"/>
    <property type="match status" value="1"/>
</dbReference>
<dbReference type="Gene3D" id="3.30.1230.10">
    <property type="entry name" value="YlxR-like"/>
    <property type="match status" value="1"/>
</dbReference>